<dbReference type="PANTHER" id="PTHR43298">
    <property type="entry name" value="MULTIDRUG RESISTANCE PROTEIN NORM-RELATED"/>
    <property type="match status" value="1"/>
</dbReference>
<evidence type="ECO:0000313" key="12">
    <source>
        <dbReference type="Proteomes" id="UP001139031"/>
    </source>
</evidence>
<dbReference type="Pfam" id="PF01554">
    <property type="entry name" value="MatE"/>
    <property type="match status" value="2"/>
</dbReference>
<sequence>MSTAPGLRALITLAWPIVLARSAQSVISFSDAAMVAPLGDDALAAATTGALNSFALLVLPMGITFIVQSYAAQLAGQGDLASARRYAWYGLWLAALAMLAGVAAIPAIDPLLALTGHTPAVREVMADYMAIRMVSAGVVVGAEALGNWFAGLGDTQVAMRASLTAMVVNIVLNWVLIYGNLGAPALGVQGAAWASVLASVAGFAVACHAFWRARKQSAVDPAMLGPVEHALPVLPASSDGRLNAREFSRMMRFGLPNGLNWFLEFAAFLIFINVVLAELGTVAVAALMAVSAVNSVSFMPAFGLASAGAVLVGQAIGGGHHDQVPRLVRQTFSVAACWQGLVGLLYFAVPVPLMMIFARDEVAGSSAVVVLGAQLLAISAVWQLLDAAVMTINEALRAAGDTAWPLAARITVSWAIWLPLAWLSVFVWQGGAVAATWSMVVYMVFLALVLVLRFRNGAWRRIDLTGQGS</sequence>
<keyword evidence="3" id="KW-0050">Antiport</keyword>
<dbReference type="PIRSF" id="PIRSF006603">
    <property type="entry name" value="DinF"/>
    <property type="match status" value="1"/>
</dbReference>
<feature type="transmembrane region" description="Helical" evidence="10">
    <location>
        <begin position="331"/>
        <end position="357"/>
    </location>
</feature>
<feature type="transmembrane region" description="Helical" evidence="10">
    <location>
        <begin position="259"/>
        <end position="292"/>
    </location>
</feature>
<dbReference type="CDD" id="cd13133">
    <property type="entry name" value="MATE_like_7"/>
    <property type="match status" value="1"/>
</dbReference>
<evidence type="ECO:0000256" key="3">
    <source>
        <dbReference type="ARBA" id="ARBA00022449"/>
    </source>
</evidence>
<gene>
    <name evidence="11" type="ORF">K7C98_06835</name>
</gene>
<name>A0ABS7TL68_9BACT</name>
<feature type="transmembrane region" description="Helical" evidence="10">
    <location>
        <begin position="88"/>
        <end position="108"/>
    </location>
</feature>
<keyword evidence="8 10" id="KW-0472">Membrane</keyword>
<keyword evidence="7" id="KW-0406">Ion transport</keyword>
<feature type="transmembrane region" description="Helical" evidence="10">
    <location>
        <begin position="128"/>
        <end position="150"/>
    </location>
</feature>
<evidence type="ECO:0000256" key="9">
    <source>
        <dbReference type="ARBA" id="ARBA00031636"/>
    </source>
</evidence>
<evidence type="ECO:0000313" key="11">
    <source>
        <dbReference type="EMBL" id="MBZ5708967.1"/>
    </source>
</evidence>
<comment type="subcellular location">
    <subcellularLocation>
        <location evidence="1">Cell membrane</location>
        <topology evidence="1">Multi-pass membrane protein</topology>
    </subcellularLocation>
</comment>
<dbReference type="RefSeq" id="WP_224190746.1">
    <property type="nucleotide sequence ID" value="NZ_JAIRAU010000002.1"/>
</dbReference>
<feature type="transmembrane region" description="Helical" evidence="10">
    <location>
        <begin position="42"/>
        <end position="67"/>
    </location>
</feature>
<reference evidence="11" key="1">
    <citation type="submission" date="2021-08" db="EMBL/GenBank/DDBJ databases">
        <authorList>
            <person name="Stevens D.C."/>
        </authorList>
    </citation>
    <scope>NUCLEOTIDE SEQUENCE</scope>
    <source>
        <strain evidence="11">DSM 53165</strain>
    </source>
</reference>
<dbReference type="InterPro" id="IPR050222">
    <property type="entry name" value="MATE_MdtK"/>
</dbReference>
<keyword evidence="12" id="KW-1185">Reference proteome</keyword>
<feature type="transmembrane region" description="Helical" evidence="10">
    <location>
        <begin position="434"/>
        <end position="452"/>
    </location>
</feature>
<evidence type="ECO:0000256" key="2">
    <source>
        <dbReference type="ARBA" id="ARBA00022448"/>
    </source>
</evidence>
<keyword evidence="6 10" id="KW-1133">Transmembrane helix</keyword>
<accession>A0ABS7TL68</accession>
<feature type="transmembrane region" description="Helical" evidence="10">
    <location>
        <begin position="191"/>
        <end position="211"/>
    </location>
</feature>
<feature type="transmembrane region" description="Helical" evidence="10">
    <location>
        <begin position="298"/>
        <end position="319"/>
    </location>
</feature>
<keyword evidence="4" id="KW-1003">Cell membrane</keyword>
<evidence type="ECO:0000256" key="1">
    <source>
        <dbReference type="ARBA" id="ARBA00004651"/>
    </source>
</evidence>
<keyword evidence="5 10" id="KW-0812">Transmembrane</keyword>
<feature type="transmembrane region" description="Helical" evidence="10">
    <location>
        <begin position="406"/>
        <end position="428"/>
    </location>
</feature>
<evidence type="ECO:0000256" key="7">
    <source>
        <dbReference type="ARBA" id="ARBA00023065"/>
    </source>
</evidence>
<evidence type="ECO:0000256" key="8">
    <source>
        <dbReference type="ARBA" id="ARBA00023136"/>
    </source>
</evidence>
<keyword evidence="2" id="KW-0813">Transport</keyword>
<evidence type="ECO:0000256" key="4">
    <source>
        <dbReference type="ARBA" id="ARBA00022475"/>
    </source>
</evidence>
<feature type="transmembrane region" description="Helical" evidence="10">
    <location>
        <begin position="157"/>
        <end position="179"/>
    </location>
</feature>
<dbReference type="EMBL" id="JAIRAU010000002">
    <property type="protein sequence ID" value="MBZ5708967.1"/>
    <property type="molecule type" value="Genomic_DNA"/>
</dbReference>
<evidence type="ECO:0000256" key="5">
    <source>
        <dbReference type="ARBA" id="ARBA00022692"/>
    </source>
</evidence>
<dbReference type="NCBIfam" id="TIGR00797">
    <property type="entry name" value="matE"/>
    <property type="match status" value="1"/>
</dbReference>
<protein>
    <recommendedName>
        <fullName evidence="9">Multidrug-efflux transporter</fullName>
    </recommendedName>
</protein>
<dbReference type="PANTHER" id="PTHR43298:SF2">
    <property type="entry name" value="FMN_FAD EXPORTER YEEO-RELATED"/>
    <property type="match status" value="1"/>
</dbReference>
<dbReference type="InterPro" id="IPR002528">
    <property type="entry name" value="MATE_fam"/>
</dbReference>
<evidence type="ECO:0000256" key="10">
    <source>
        <dbReference type="SAM" id="Phobius"/>
    </source>
</evidence>
<proteinExistence type="predicted"/>
<dbReference type="InterPro" id="IPR048279">
    <property type="entry name" value="MdtK-like"/>
</dbReference>
<evidence type="ECO:0000256" key="6">
    <source>
        <dbReference type="ARBA" id="ARBA00022989"/>
    </source>
</evidence>
<comment type="caution">
    <text evidence="11">The sequence shown here is derived from an EMBL/GenBank/DDBJ whole genome shotgun (WGS) entry which is preliminary data.</text>
</comment>
<feature type="transmembrane region" description="Helical" evidence="10">
    <location>
        <begin position="363"/>
        <end position="385"/>
    </location>
</feature>
<dbReference type="Proteomes" id="UP001139031">
    <property type="component" value="Unassembled WGS sequence"/>
</dbReference>
<organism evidence="11 12">
    <name type="scientific">Nannocystis pusilla</name>
    <dbReference type="NCBI Taxonomy" id="889268"/>
    <lineage>
        <taxon>Bacteria</taxon>
        <taxon>Pseudomonadati</taxon>
        <taxon>Myxococcota</taxon>
        <taxon>Polyangia</taxon>
        <taxon>Nannocystales</taxon>
        <taxon>Nannocystaceae</taxon>
        <taxon>Nannocystis</taxon>
    </lineage>
</organism>